<keyword evidence="4" id="KW-1185">Reference proteome</keyword>
<feature type="region of interest" description="Disordered" evidence="1">
    <location>
        <begin position="49"/>
        <end position="75"/>
    </location>
</feature>
<gene>
    <name evidence="3" type="ORF">M422DRAFT_257851</name>
</gene>
<proteinExistence type="predicted"/>
<organism evidence="3 4">
    <name type="scientific">Sphaerobolus stellatus (strain SS14)</name>
    <dbReference type="NCBI Taxonomy" id="990650"/>
    <lineage>
        <taxon>Eukaryota</taxon>
        <taxon>Fungi</taxon>
        <taxon>Dikarya</taxon>
        <taxon>Basidiomycota</taxon>
        <taxon>Agaricomycotina</taxon>
        <taxon>Agaricomycetes</taxon>
        <taxon>Phallomycetidae</taxon>
        <taxon>Geastrales</taxon>
        <taxon>Sphaerobolaceae</taxon>
        <taxon>Sphaerobolus</taxon>
    </lineage>
</organism>
<sequence>MRFSTLYALAATIISFGITAVQASPLPARDVSLPRAIEGGSSNIVVVHREDNGEDNNQSEKNTNGCGNKGGVSCN</sequence>
<evidence type="ECO:0000256" key="2">
    <source>
        <dbReference type="SAM" id="SignalP"/>
    </source>
</evidence>
<name>A0A0C9UWL0_SPHS4</name>
<evidence type="ECO:0000256" key="1">
    <source>
        <dbReference type="SAM" id="MobiDB-lite"/>
    </source>
</evidence>
<keyword evidence="2" id="KW-0732">Signal</keyword>
<dbReference type="HOGENOM" id="CLU_2672709_0_0_1"/>
<accession>A0A0C9UWL0</accession>
<protein>
    <submittedName>
        <fullName evidence="3">Uncharacterized protein</fullName>
    </submittedName>
</protein>
<evidence type="ECO:0000313" key="3">
    <source>
        <dbReference type="EMBL" id="KIJ39244.1"/>
    </source>
</evidence>
<dbReference type="AlphaFoldDB" id="A0A0C9UWL0"/>
<feature type="compositionally biased region" description="Polar residues" evidence="1">
    <location>
        <begin position="55"/>
        <end position="66"/>
    </location>
</feature>
<evidence type="ECO:0000313" key="4">
    <source>
        <dbReference type="Proteomes" id="UP000054279"/>
    </source>
</evidence>
<feature type="chain" id="PRO_5002204377" evidence="2">
    <location>
        <begin position="24"/>
        <end position="75"/>
    </location>
</feature>
<reference evidence="3 4" key="1">
    <citation type="submission" date="2014-06" db="EMBL/GenBank/DDBJ databases">
        <title>Evolutionary Origins and Diversification of the Mycorrhizal Mutualists.</title>
        <authorList>
            <consortium name="DOE Joint Genome Institute"/>
            <consortium name="Mycorrhizal Genomics Consortium"/>
            <person name="Kohler A."/>
            <person name="Kuo A."/>
            <person name="Nagy L.G."/>
            <person name="Floudas D."/>
            <person name="Copeland A."/>
            <person name="Barry K.W."/>
            <person name="Cichocki N."/>
            <person name="Veneault-Fourrey C."/>
            <person name="LaButti K."/>
            <person name="Lindquist E.A."/>
            <person name="Lipzen A."/>
            <person name="Lundell T."/>
            <person name="Morin E."/>
            <person name="Murat C."/>
            <person name="Riley R."/>
            <person name="Ohm R."/>
            <person name="Sun H."/>
            <person name="Tunlid A."/>
            <person name="Henrissat B."/>
            <person name="Grigoriev I.V."/>
            <person name="Hibbett D.S."/>
            <person name="Martin F."/>
        </authorList>
    </citation>
    <scope>NUCLEOTIDE SEQUENCE [LARGE SCALE GENOMIC DNA]</scope>
    <source>
        <strain evidence="3 4">SS14</strain>
    </source>
</reference>
<dbReference type="EMBL" id="KN837153">
    <property type="protein sequence ID" value="KIJ39244.1"/>
    <property type="molecule type" value="Genomic_DNA"/>
</dbReference>
<feature type="signal peptide" evidence="2">
    <location>
        <begin position="1"/>
        <end position="23"/>
    </location>
</feature>
<dbReference type="Proteomes" id="UP000054279">
    <property type="component" value="Unassembled WGS sequence"/>
</dbReference>